<evidence type="ECO:0000313" key="2">
    <source>
        <dbReference type="Proteomes" id="UP001151760"/>
    </source>
</evidence>
<comment type="caution">
    <text evidence="1">The sequence shown here is derived from an EMBL/GenBank/DDBJ whole genome shotgun (WGS) entry which is preliminary data.</text>
</comment>
<reference evidence="1" key="1">
    <citation type="journal article" date="2022" name="Int. J. Mol. Sci.">
        <title>Draft Genome of Tanacetum Coccineum: Genomic Comparison of Closely Related Tanacetum-Family Plants.</title>
        <authorList>
            <person name="Yamashiro T."/>
            <person name="Shiraishi A."/>
            <person name="Nakayama K."/>
            <person name="Satake H."/>
        </authorList>
    </citation>
    <scope>NUCLEOTIDE SEQUENCE</scope>
</reference>
<name>A0ABQ4Z2W4_9ASTR</name>
<protein>
    <recommendedName>
        <fullName evidence="3">Reverse transcriptase zinc-binding domain-containing protein</fullName>
    </recommendedName>
</protein>
<dbReference type="PANTHER" id="PTHR36617:SF16">
    <property type="entry name" value="OS04G0516500 PROTEIN"/>
    <property type="match status" value="1"/>
</dbReference>
<keyword evidence="2" id="KW-1185">Reference proteome</keyword>
<dbReference type="PANTHER" id="PTHR36617">
    <property type="entry name" value="PROTEIN, PUTATIVE-RELATED"/>
    <property type="match status" value="1"/>
</dbReference>
<organism evidence="1 2">
    <name type="scientific">Tanacetum coccineum</name>
    <dbReference type="NCBI Taxonomy" id="301880"/>
    <lineage>
        <taxon>Eukaryota</taxon>
        <taxon>Viridiplantae</taxon>
        <taxon>Streptophyta</taxon>
        <taxon>Embryophyta</taxon>
        <taxon>Tracheophyta</taxon>
        <taxon>Spermatophyta</taxon>
        <taxon>Magnoliopsida</taxon>
        <taxon>eudicotyledons</taxon>
        <taxon>Gunneridae</taxon>
        <taxon>Pentapetalae</taxon>
        <taxon>asterids</taxon>
        <taxon>campanulids</taxon>
        <taxon>Asterales</taxon>
        <taxon>Asteraceae</taxon>
        <taxon>Asteroideae</taxon>
        <taxon>Anthemideae</taxon>
        <taxon>Anthemidinae</taxon>
        <taxon>Tanacetum</taxon>
    </lineage>
</organism>
<dbReference type="Proteomes" id="UP001151760">
    <property type="component" value="Unassembled WGS sequence"/>
</dbReference>
<dbReference type="EMBL" id="BQNB010010957">
    <property type="protein sequence ID" value="GJS84197.1"/>
    <property type="molecule type" value="Genomic_DNA"/>
</dbReference>
<proteinExistence type="predicted"/>
<gene>
    <name evidence="1" type="ORF">Tco_0750738</name>
</gene>
<evidence type="ECO:0008006" key="3">
    <source>
        <dbReference type="Google" id="ProtNLM"/>
    </source>
</evidence>
<sequence length="246" mass="28503">MEMALSHERDVWIHILNATKKIEAIDLNFKNSFIRKVADGASTSFWHDPWCRDGTSLKDKFIRLYALELNKDCKVKDRGIVVNEAWIGSWDWRIPPRGQALNDLNALALYPKWNSWILKKVNVMVWKASLDRLATRLNLVARGVALPSSIYPFCDSVSEDIGNVNGQGNSNIKKAVNEVFQITCWVIWNWRNRLIHASGDAIDTIKNEDIFPAIQRFAKLWMSARIRSKRKMDWNCWVARPYDLLS</sequence>
<reference evidence="1" key="2">
    <citation type="submission" date="2022-01" db="EMBL/GenBank/DDBJ databases">
        <authorList>
            <person name="Yamashiro T."/>
            <person name="Shiraishi A."/>
            <person name="Satake H."/>
            <person name="Nakayama K."/>
        </authorList>
    </citation>
    <scope>NUCLEOTIDE SEQUENCE</scope>
</reference>
<evidence type="ECO:0000313" key="1">
    <source>
        <dbReference type="EMBL" id="GJS84197.1"/>
    </source>
</evidence>
<accession>A0ABQ4Z2W4</accession>